<dbReference type="InterPro" id="IPR011041">
    <property type="entry name" value="Quinoprot_gluc/sorb_DH_b-prop"/>
</dbReference>
<organism evidence="6">
    <name type="scientific">Tuwongella immobilis</name>
    <dbReference type="NCBI Taxonomy" id="692036"/>
    <lineage>
        <taxon>Bacteria</taxon>
        <taxon>Pseudomonadati</taxon>
        <taxon>Planctomycetota</taxon>
        <taxon>Planctomycetia</taxon>
        <taxon>Gemmatales</taxon>
        <taxon>Gemmataceae</taxon>
        <taxon>Tuwongella</taxon>
    </lineage>
</organism>
<keyword evidence="3 4" id="KW-0408">Iron</keyword>
<evidence type="ECO:0000256" key="2">
    <source>
        <dbReference type="ARBA" id="ARBA00022723"/>
    </source>
</evidence>
<keyword evidence="7" id="KW-1185">Reference proteome</keyword>
<dbReference type="PROSITE" id="PS51007">
    <property type="entry name" value="CYTC"/>
    <property type="match status" value="1"/>
</dbReference>
<reference evidence="6" key="1">
    <citation type="submission" date="2019-04" db="EMBL/GenBank/DDBJ databases">
        <authorList>
            <consortium name="Science for Life Laboratories"/>
        </authorList>
    </citation>
    <scope>NUCLEOTIDE SEQUENCE</scope>
    <source>
        <strain evidence="6">MBLW1</strain>
    </source>
</reference>
<dbReference type="Gene3D" id="2.60.120.260">
    <property type="entry name" value="Galactose-binding domain-like"/>
    <property type="match status" value="1"/>
</dbReference>
<dbReference type="AlphaFoldDB" id="A0A6C2YMV2"/>
<dbReference type="Gene3D" id="1.10.760.10">
    <property type="entry name" value="Cytochrome c-like domain"/>
    <property type="match status" value="1"/>
</dbReference>
<dbReference type="SUPFAM" id="SSF46626">
    <property type="entry name" value="Cytochrome c"/>
    <property type="match status" value="1"/>
</dbReference>
<proteinExistence type="predicted"/>
<dbReference type="NCBIfam" id="TIGR02603">
    <property type="entry name" value="CxxCH_TIGR02603"/>
    <property type="match status" value="1"/>
</dbReference>
<dbReference type="Gene3D" id="2.120.10.30">
    <property type="entry name" value="TolB, C-terminal domain"/>
    <property type="match status" value="1"/>
</dbReference>
<dbReference type="InParanoid" id="A0A6C2YMV2"/>
<dbReference type="EMBL" id="LR593887">
    <property type="protein sequence ID" value="VTS01706.1"/>
    <property type="molecule type" value="Genomic_DNA"/>
</dbReference>
<dbReference type="EMBL" id="LR586016">
    <property type="protein sequence ID" value="VIP02539.1"/>
    <property type="molecule type" value="Genomic_DNA"/>
</dbReference>
<dbReference type="KEGG" id="tim:GMBLW1_14210"/>
<dbReference type="GO" id="GO:0020037">
    <property type="term" value="F:heme binding"/>
    <property type="evidence" value="ECO:0007669"/>
    <property type="project" value="InterPro"/>
</dbReference>
<gene>
    <name evidence="6" type="ORF">GMBLW1_14210</name>
</gene>
<keyword evidence="1 4" id="KW-0349">Heme</keyword>
<dbReference type="InterPro" id="IPR009056">
    <property type="entry name" value="Cyt_c-like_dom"/>
</dbReference>
<evidence type="ECO:0000256" key="3">
    <source>
        <dbReference type="ARBA" id="ARBA00023004"/>
    </source>
</evidence>
<accession>A0A6C2YMV2</accession>
<evidence type="ECO:0000256" key="4">
    <source>
        <dbReference type="PROSITE-ProRule" id="PRU00433"/>
    </source>
</evidence>
<dbReference type="GO" id="GO:0046872">
    <property type="term" value="F:metal ion binding"/>
    <property type="evidence" value="ECO:0007669"/>
    <property type="project" value="UniProtKB-KW"/>
</dbReference>
<evidence type="ECO:0000259" key="5">
    <source>
        <dbReference type="PROSITE" id="PS51007"/>
    </source>
</evidence>
<evidence type="ECO:0000313" key="6">
    <source>
        <dbReference type="EMBL" id="VIP02539.1"/>
    </source>
</evidence>
<dbReference type="PANTHER" id="PTHR33546">
    <property type="entry name" value="LARGE, MULTIFUNCTIONAL SECRETED PROTEIN-RELATED"/>
    <property type="match status" value="1"/>
</dbReference>
<dbReference type="Proteomes" id="UP000464378">
    <property type="component" value="Chromosome"/>
</dbReference>
<dbReference type="PANTHER" id="PTHR33546:SF1">
    <property type="entry name" value="LARGE, MULTIFUNCTIONAL SECRETED PROTEIN"/>
    <property type="match status" value="1"/>
</dbReference>
<dbReference type="InterPro" id="IPR036909">
    <property type="entry name" value="Cyt_c-like_dom_sf"/>
</dbReference>
<keyword evidence="2 4" id="KW-0479">Metal-binding</keyword>
<protein>
    <recommendedName>
        <fullName evidence="5">Cytochrome c domain-containing protein</fullName>
    </recommendedName>
</protein>
<feature type="domain" description="Cytochrome c" evidence="5">
    <location>
        <begin position="864"/>
        <end position="1002"/>
    </location>
</feature>
<dbReference type="Pfam" id="PF00034">
    <property type="entry name" value="Cytochrom_C"/>
    <property type="match status" value="1"/>
</dbReference>
<name>A0A6C2YMV2_9BACT</name>
<evidence type="ECO:0000313" key="7">
    <source>
        <dbReference type="Proteomes" id="UP000464378"/>
    </source>
</evidence>
<dbReference type="RefSeq" id="WP_232056069.1">
    <property type="nucleotide sequence ID" value="NZ_LR593887.1"/>
</dbReference>
<dbReference type="InterPro" id="IPR013427">
    <property type="entry name" value="Haem-bd_dom_put"/>
</dbReference>
<dbReference type="SUPFAM" id="SSF50952">
    <property type="entry name" value="Soluble quinoprotein glucose dehydrogenase"/>
    <property type="match status" value="1"/>
</dbReference>
<sequence length="1011" mass="109879">MNRKWIASTFAVLLLGVVLGESAGLFSQPAAPKQAVAPKSTPQPSWIWLGTPKDNDIIYFVKTFQANGVTKAQLQITADNAVKAYLDGTEVASGDDWSSLVTKDVTAVFQKSPGATHVLAVEARNEGGAAAMIAKLTLQMGTNTTAIVSDASWVASRESANGWNKPGFDATSWAKTSIVGKLGAGPWTSINARAFNRPGSTSTAMNAVDPKKLKVAKDFQVELLYSVPKDVEGSWVSMCTDPKGRLIVCDQYGGLFRVTVPAIGGNASETKVEKIPVNLGEAQGLLWAFDRLYVVVNGAGKFQSGLYQVTDTNNDDVLDDVKMLRKLIGGGEHGPHAVMLTPDGKNLVVVCGNATKMTEIVDSRVPLIWGEDHLLPRMPDGRGFMVGVPPPGGCIYQLDRDGKEWTLLSMGYRNQYDAAFNKYGDLFTYDADMEWDMNTPWYRPTRVCMSASGAEFGWRNGAGKWPAHYPDSLPAIVNIGPGSPTGVTFGYGAKFPAKYQDAFFICDWSYGKLYAVHMSPDGSAYSGALEEFVTGTPLPLTDLVVNPKDGALYFAVGGRRTSSALYRVTYVGNESTEPVKVDEAGAEQRAIRRSLEANHKKLADPKAAIDQAWKYLGSSDRYLRWAARVVLEHQDVAAWQDRALSETDPIAATTALLALCRKGTPDLQAKTLAALDAISWSKLDESQQTDLARVYQIALIRLGKLDDSARTKLIAKLDGIYPTKKRLVDVELANLMVFLQAPTAAAKTVALLNDAPTQEEQIDLARALRVLKAGWTPALRTQYFSWFLKASTFKGGNSFGGFMANIKRDAIETLSAEEKVALKPLIDAQVGGVATITKVPPRAKVKEWTMNDLADKVAGGLKGRDFDKGRKLFGEANCFACHRYSDEGGAQGPDLTGVAGRFGPKDLLESILDPNKEISDQYAAVEITTDDDRLIIGRIINLSGDGIILNTNMLDPNSQTTVDRKRVESMALSKVSMMPKGLLDTLNEDEIMDLLAYLLSRGDRKSPMFQK</sequence>
<dbReference type="InterPro" id="IPR011042">
    <property type="entry name" value="6-blade_b-propeller_TolB-like"/>
</dbReference>
<dbReference type="GO" id="GO:0009055">
    <property type="term" value="F:electron transfer activity"/>
    <property type="evidence" value="ECO:0007669"/>
    <property type="project" value="InterPro"/>
</dbReference>
<evidence type="ECO:0000256" key="1">
    <source>
        <dbReference type="ARBA" id="ARBA00022617"/>
    </source>
</evidence>